<accession>A0A6G0WRN7</accession>
<gene>
    <name evidence="1" type="ORF">Ae201684_012375</name>
</gene>
<keyword evidence="2" id="KW-1185">Reference proteome</keyword>
<sequence length="240" mass="28123">MKGDDETRLLAQKWIIQQAYHSTERAFAPIAFPETMEPFIQVDVGANEQDEFFFINTMTHCVLPYALEHVSDALWVTERRFLKYHRDGILPTTNELKAILSETLCYGREVDLSVLRVNITKNSLRGQIRDHDRTTIIFRTIVHDEAFPLEDNNSTVNLKEWMVADRLGPSLTRLRTFYTMNHPATDHGYIPMELLATEFNIPRDGYMNQRVRDHLRASHSRQRETFYEHLTKMLHLIASM</sequence>
<reference evidence="1 2" key="1">
    <citation type="submission" date="2019-07" db="EMBL/GenBank/DDBJ databases">
        <title>Genomics analysis of Aphanomyces spp. identifies a new class of oomycete effector associated with host adaptation.</title>
        <authorList>
            <person name="Gaulin E."/>
        </authorList>
    </citation>
    <scope>NUCLEOTIDE SEQUENCE [LARGE SCALE GENOMIC DNA]</scope>
    <source>
        <strain evidence="1 2">ATCC 201684</strain>
    </source>
</reference>
<comment type="caution">
    <text evidence="1">The sequence shown here is derived from an EMBL/GenBank/DDBJ whole genome shotgun (WGS) entry which is preliminary data.</text>
</comment>
<dbReference type="EMBL" id="VJMJ01000156">
    <property type="protein sequence ID" value="KAF0730079.1"/>
    <property type="molecule type" value="Genomic_DNA"/>
</dbReference>
<dbReference type="VEuPathDB" id="FungiDB:AeMF1_003322"/>
<protein>
    <submittedName>
        <fullName evidence="1">Uncharacterized protein</fullName>
    </submittedName>
</protein>
<evidence type="ECO:0000313" key="2">
    <source>
        <dbReference type="Proteomes" id="UP000481153"/>
    </source>
</evidence>
<dbReference type="AlphaFoldDB" id="A0A6G0WRN7"/>
<organism evidence="1 2">
    <name type="scientific">Aphanomyces euteiches</name>
    <dbReference type="NCBI Taxonomy" id="100861"/>
    <lineage>
        <taxon>Eukaryota</taxon>
        <taxon>Sar</taxon>
        <taxon>Stramenopiles</taxon>
        <taxon>Oomycota</taxon>
        <taxon>Saprolegniomycetes</taxon>
        <taxon>Saprolegniales</taxon>
        <taxon>Verrucalvaceae</taxon>
        <taxon>Aphanomyces</taxon>
    </lineage>
</organism>
<evidence type="ECO:0000313" key="1">
    <source>
        <dbReference type="EMBL" id="KAF0730079.1"/>
    </source>
</evidence>
<dbReference type="Proteomes" id="UP000481153">
    <property type="component" value="Unassembled WGS sequence"/>
</dbReference>
<name>A0A6G0WRN7_9STRA</name>
<proteinExistence type="predicted"/>